<proteinExistence type="predicted"/>
<dbReference type="EMBL" id="BLLF01000028">
    <property type="protein sequence ID" value="GFH06232.1"/>
    <property type="molecule type" value="Genomic_DNA"/>
</dbReference>
<protein>
    <submittedName>
        <fullName evidence="1">Uncharacterized protein</fullName>
    </submittedName>
</protein>
<accession>A0A699YT04</accession>
<keyword evidence="2" id="KW-1185">Reference proteome</keyword>
<dbReference type="Proteomes" id="UP000485058">
    <property type="component" value="Unassembled WGS sequence"/>
</dbReference>
<organism evidence="1 2">
    <name type="scientific">Haematococcus lacustris</name>
    <name type="common">Green alga</name>
    <name type="synonym">Haematococcus pluvialis</name>
    <dbReference type="NCBI Taxonomy" id="44745"/>
    <lineage>
        <taxon>Eukaryota</taxon>
        <taxon>Viridiplantae</taxon>
        <taxon>Chlorophyta</taxon>
        <taxon>core chlorophytes</taxon>
        <taxon>Chlorophyceae</taxon>
        <taxon>CS clade</taxon>
        <taxon>Chlamydomonadales</taxon>
        <taxon>Haematococcaceae</taxon>
        <taxon>Haematococcus</taxon>
    </lineage>
</organism>
<gene>
    <name evidence="1" type="ORF">HaLaN_00828</name>
</gene>
<sequence>MPCCSLAVLLGGGGEGLKELLEVPMPRLGCSPLAVTESQGGSMPSKALPLQASPSHVPMMRQGQGAATQCWA</sequence>
<name>A0A699YT04_HAELA</name>
<reference evidence="1 2" key="1">
    <citation type="submission" date="2020-02" db="EMBL/GenBank/DDBJ databases">
        <title>Draft genome sequence of Haematococcus lacustris strain NIES-144.</title>
        <authorList>
            <person name="Morimoto D."/>
            <person name="Nakagawa S."/>
            <person name="Yoshida T."/>
            <person name="Sawayama S."/>
        </authorList>
    </citation>
    <scope>NUCLEOTIDE SEQUENCE [LARGE SCALE GENOMIC DNA]</scope>
    <source>
        <strain evidence="1 2">NIES-144</strain>
    </source>
</reference>
<evidence type="ECO:0000313" key="1">
    <source>
        <dbReference type="EMBL" id="GFH06232.1"/>
    </source>
</evidence>
<dbReference type="AlphaFoldDB" id="A0A699YT04"/>
<comment type="caution">
    <text evidence="1">The sequence shown here is derived from an EMBL/GenBank/DDBJ whole genome shotgun (WGS) entry which is preliminary data.</text>
</comment>
<evidence type="ECO:0000313" key="2">
    <source>
        <dbReference type="Proteomes" id="UP000485058"/>
    </source>
</evidence>